<keyword evidence="5" id="KW-0804">Transcription</keyword>
<dbReference type="GO" id="GO:0016987">
    <property type="term" value="F:sigma factor activity"/>
    <property type="evidence" value="ECO:0007669"/>
    <property type="project" value="UniProtKB-KW"/>
</dbReference>
<dbReference type="InterPro" id="IPR007627">
    <property type="entry name" value="RNA_pol_sigma70_r2"/>
</dbReference>
<sequence length="184" mass="22211">MTIEQSEKQLIERLLEKDEKALRIVYKRYYSLLLRFITKQINDIHEAEELTQDIFLDFLESLRDFRFQSSLKTYLFSIARHKIIDLIRKKKVKKILFSALPEYVVEGLVKIFIEDDLEKKEIEQKIKKTFSKLPHEYELILRLKYIEERPVKKIAEIMSMTFKATESLLFRARKTFVRIFNSTP</sequence>
<dbReference type="Proteomes" id="UP000176803">
    <property type="component" value="Unassembled WGS sequence"/>
</dbReference>
<feature type="domain" description="RNA polymerase sigma factor 70 region 4 type 2" evidence="7">
    <location>
        <begin position="125"/>
        <end position="175"/>
    </location>
</feature>
<dbReference type="InterPro" id="IPR036388">
    <property type="entry name" value="WH-like_DNA-bd_sf"/>
</dbReference>
<keyword evidence="4" id="KW-0238">DNA-binding</keyword>
<evidence type="ECO:0000256" key="2">
    <source>
        <dbReference type="ARBA" id="ARBA00023015"/>
    </source>
</evidence>
<protein>
    <recommendedName>
        <fullName evidence="10">RNA polymerase sigma-70 region 2 domain-containing protein</fullName>
    </recommendedName>
</protein>
<dbReference type="PANTHER" id="PTHR43133:SF8">
    <property type="entry name" value="RNA POLYMERASE SIGMA FACTOR HI_1459-RELATED"/>
    <property type="match status" value="1"/>
</dbReference>
<evidence type="ECO:0000259" key="7">
    <source>
        <dbReference type="Pfam" id="PF08281"/>
    </source>
</evidence>
<dbReference type="PANTHER" id="PTHR43133">
    <property type="entry name" value="RNA POLYMERASE ECF-TYPE SIGMA FACTO"/>
    <property type="match status" value="1"/>
</dbReference>
<dbReference type="InterPro" id="IPR013325">
    <property type="entry name" value="RNA_pol_sigma_r2"/>
</dbReference>
<dbReference type="Pfam" id="PF08281">
    <property type="entry name" value="Sigma70_r4_2"/>
    <property type="match status" value="1"/>
</dbReference>
<dbReference type="SUPFAM" id="SSF88659">
    <property type="entry name" value="Sigma3 and sigma4 domains of RNA polymerase sigma factors"/>
    <property type="match status" value="1"/>
</dbReference>
<dbReference type="InterPro" id="IPR039425">
    <property type="entry name" value="RNA_pol_sigma-70-like"/>
</dbReference>
<dbReference type="NCBIfam" id="TIGR02937">
    <property type="entry name" value="sigma70-ECF"/>
    <property type="match status" value="1"/>
</dbReference>
<evidence type="ECO:0000256" key="1">
    <source>
        <dbReference type="ARBA" id="ARBA00010641"/>
    </source>
</evidence>
<proteinExistence type="inferred from homology"/>
<keyword evidence="3" id="KW-0731">Sigma factor</keyword>
<dbReference type="EMBL" id="MGAC01000028">
    <property type="protein sequence ID" value="OGK37888.1"/>
    <property type="molecule type" value="Genomic_DNA"/>
</dbReference>
<dbReference type="GO" id="GO:0003677">
    <property type="term" value="F:DNA binding"/>
    <property type="evidence" value="ECO:0007669"/>
    <property type="project" value="UniProtKB-KW"/>
</dbReference>
<evidence type="ECO:0000313" key="8">
    <source>
        <dbReference type="EMBL" id="OGK37888.1"/>
    </source>
</evidence>
<dbReference type="Pfam" id="PF04542">
    <property type="entry name" value="Sigma70_r2"/>
    <property type="match status" value="1"/>
</dbReference>
<comment type="similarity">
    <text evidence="1">Belongs to the sigma-70 factor family. ECF subfamily.</text>
</comment>
<dbReference type="AlphaFoldDB" id="A0A1F7I3H1"/>
<evidence type="ECO:0000259" key="6">
    <source>
        <dbReference type="Pfam" id="PF04542"/>
    </source>
</evidence>
<keyword evidence="2" id="KW-0805">Transcription regulation</keyword>
<dbReference type="InterPro" id="IPR013249">
    <property type="entry name" value="RNA_pol_sigma70_r4_t2"/>
</dbReference>
<dbReference type="InterPro" id="IPR014284">
    <property type="entry name" value="RNA_pol_sigma-70_dom"/>
</dbReference>
<name>A0A1F7I3H1_9BACT</name>
<accession>A0A1F7I3H1</accession>
<evidence type="ECO:0008006" key="10">
    <source>
        <dbReference type="Google" id="ProtNLM"/>
    </source>
</evidence>
<comment type="caution">
    <text evidence="8">The sequence shown here is derived from an EMBL/GenBank/DDBJ whole genome shotgun (WGS) entry which is preliminary data.</text>
</comment>
<dbReference type="GO" id="GO:0006352">
    <property type="term" value="P:DNA-templated transcription initiation"/>
    <property type="evidence" value="ECO:0007669"/>
    <property type="project" value="InterPro"/>
</dbReference>
<dbReference type="Gene3D" id="1.10.10.10">
    <property type="entry name" value="Winged helix-like DNA-binding domain superfamily/Winged helix DNA-binding domain"/>
    <property type="match status" value="1"/>
</dbReference>
<dbReference type="SUPFAM" id="SSF88946">
    <property type="entry name" value="Sigma2 domain of RNA polymerase sigma factors"/>
    <property type="match status" value="1"/>
</dbReference>
<evidence type="ECO:0000256" key="4">
    <source>
        <dbReference type="ARBA" id="ARBA00023125"/>
    </source>
</evidence>
<feature type="domain" description="RNA polymerase sigma-70 region 2" evidence="6">
    <location>
        <begin position="26"/>
        <end position="91"/>
    </location>
</feature>
<dbReference type="Gene3D" id="1.10.1740.10">
    <property type="match status" value="1"/>
</dbReference>
<evidence type="ECO:0000313" key="9">
    <source>
        <dbReference type="Proteomes" id="UP000176803"/>
    </source>
</evidence>
<evidence type="ECO:0000256" key="5">
    <source>
        <dbReference type="ARBA" id="ARBA00023163"/>
    </source>
</evidence>
<evidence type="ECO:0000256" key="3">
    <source>
        <dbReference type="ARBA" id="ARBA00023082"/>
    </source>
</evidence>
<gene>
    <name evidence="8" type="ORF">A3F03_01590</name>
</gene>
<dbReference type="InterPro" id="IPR013324">
    <property type="entry name" value="RNA_pol_sigma_r3/r4-like"/>
</dbReference>
<reference evidence="8 9" key="1">
    <citation type="journal article" date="2016" name="Nat. Commun.">
        <title>Thousands of microbial genomes shed light on interconnected biogeochemical processes in an aquifer system.</title>
        <authorList>
            <person name="Anantharaman K."/>
            <person name="Brown C.T."/>
            <person name="Hug L.A."/>
            <person name="Sharon I."/>
            <person name="Castelle C.J."/>
            <person name="Probst A.J."/>
            <person name="Thomas B.C."/>
            <person name="Singh A."/>
            <person name="Wilkins M.J."/>
            <person name="Karaoz U."/>
            <person name="Brodie E.L."/>
            <person name="Williams K.H."/>
            <person name="Hubbard S.S."/>
            <person name="Banfield J.F."/>
        </authorList>
    </citation>
    <scope>NUCLEOTIDE SEQUENCE [LARGE SCALE GENOMIC DNA]</scope>
</reference>
<organism evidence="8 9">
    <name type="scientific">Candidatus Roizmanbacteria bacterium RIFCSPHIGHO2_12_FULL_41_11</name>
    <dbReference type="NCBI Taxonomy" id="1802052"/>
    <lineage>
        <taxon>Bacteria</taxon>
        <taxon>Candidatus Roizmaniibacteriota</taxon>
    </lineage>
</organism>